<proteinExistence type="predicted"/>
<reference evidence="3" key="1">
    <citation type="submission" date="2018-05" db="EMBL/GenBank/DDBJ databases">
        <authorList>
            <person name="Lanie J.A."/>
            <person name="Ng W.-L."/>
            <person name="Kazmierczak K.M."/>
            <person name="Andrzejewski T.M."/>
            <person name="Davidsen T.M."/>
            <person name="Wayne K.J."/>
            <person name="Tettelin H."/>
            <person name="Glass J.I."/>
            <person name="Rusch D."/>
            <person name="Podicherti R."/>
            <person name="Tsui H.-C.T."/>
            <person name="Winkler M.E."/>
        </authorList>
    </citation>
    <scope>NUCLEOTIDE SEQUENCE</scope>
</reference>
<feature type="transmembrane region" description="Helical" evidence="2">
    <location>
        <begin position="132"/>
        <end position="149"/>
    </location>
</feature>
<keyword evidence="2" id="KW-0472">Membrane</keyword>
<gene>
    <name evidence="3" type="ORF">METZ01_LOCUS129491</name>
</gene>
<accession>A0A381YJN4</accession>
<feature type="region of interest" description="Disordered" evidence="1">
    <location>
        <begin position="1"/>
        <end position="31"/>
    </location>
</feature>
<name>A0A381YJN4_9ZZZZ</name>
<evidence type="ECO:0000256" key="2">
    <source>
        <dbReference type="SAM" id="Phobius"/>
    </source>
</evidence>
<feature type="region of interest" description="Disordered" evidence="1">
    <location>
        <begin position="161"/>
        <end position="242"/>
    </location>
</feature>
<dbReference type="AntiFam" id="ANF00010">
    <property type="entry name" value="tRNA translation"/>
</dbReference>
<keyword evidence="2" id="KW-0812">Transmembrane</keyword>
<feature type="transmembrane region" description="Helical" evidence="2">
    <location>
        <begin position="92"/>
        <end position="120"/>
    </location>
</feature>
<feature type="compositionally biased region" description="Basic and acidic residues" evidence="1">
    <location>
        <begin position="185"/>
        <end position="196"/>
    </location>
</feature>
<dbReference type="AlphaFoldDB" id="A0A381YJN4"/>
<dbReference type="EMBL" id="UINC01018278">
    <property type="protein sequence ID" value="SVA76637.1"/>
    <property type="molecule type" value="Genomic_DNA"/>
</dbReference>
<feature type="transmembrane region" description="Helical" evidence="2">
    <location>
        <begin position="54"/>
        <end position="80"/>
    </location>
</feature>
<feature type="compositionally biased region" description="Basic residues" evidence="1">
    <location>
        <begin position="218"/>
        <end position="230"/>
    </location>
</feature>
<feature type="compositionally biased region" description="Basic and acidic residues" evidence="1">
    <location>
        <begin position="162"/>
        <end position="175"/>
    </location>
</feature>
<sequence>MKPSAAVAQLGERGTEDPEVAGSIPAGGTTPFRETSANMSIEKYQNARNSALKIMIGGLVFLIFLPVGIPVSLIIIPFLAGRAGAKELPSNWHLTYILTVGGGWAIGLVVSLFVILSLALGPSLKINVAEPLIFGMMIVFTLGSFTIGVRSTRGLPDNIDLNEEKWANEGTKTSDEEQSSMAVPDETKESTTDKLKSFFGGPKKKVEKSKKEKGETRKPKKKKSTPKGKPSRVSALASRRRK</sequence>
<evidence type="ECO:0000313" key="3">
    <source>
        <dbReference type="EMBL" id="SVA76637.1"/>
    </source>
</evidence>
<evidence type="ECO:0000256" key="1">
    <source>
        <dbReference type="SAM" id="MobiDB-lite"/>
    </source>
</evidence>
<protein>
    <submittedName>
        <fullName evidence="3">Uncharacterized protein</fullName>
    </submittedName>
</protein>
<keyword evidence="2" id="KW-1133">Transmembrane helix</keyword>
<organism evidence="3">
    <name type="scientific">marine metagenome</name>
    <dbReference type="NCBI Taxonomy" id="408172"/>
    <lineage>
        <taxon>unclassified sequences</taxon>
        <taxon>metagenomes</taxon>
        <taxon>ecological metagenomes</taxon>
    </lineage>
</organism>